<dbReference type="PANTHER" id="PTHR12203">
    <property type="entry name" value="KDEL LYS-ASP-GLU-LEU CONTAINING - RELATED"/>
    <property type="match status" value="1"/>
</dbReference>
<comment type="caution">
    <text evidence="4">The sequence shown here is derived from an EMBL/GenBank/DDBJ whole genome shotgun (WGS) entry which is preliminary data.</text>
</comment>
<dbReference type="AlphaFoldDB" id="A0A6A4LSS5"/>
<name>A0A6A4LSS5_9ERIC</name>
<feature type="non-terminal residue" evidence="4">
    <location>
        <position position="1"/>
    </location>
</feature>
<dbReference type="InterPro" id="IPR051091">
    <property type="entry name" value="O-Glucosyltr/Glycosyltrsf_90"/>
</dbReference>
<evidence type="ECO:0000313" key="5">
    <source>
        <dbReference type="Proteomes" id="UP000428333"/>
    </source>
</evidence>
<keyword evidence="5" id="KW-1185">Reference proteome</keyword>
<accession>A0A6A4LSS5</accession>
<proteinExistence type="inferred from homology"/>
<gene>
    <name evidence="4" type="ORF">C3L33_07095</name>
</gene>
<protein>
    <recommendedName>
        <fullName evidence="3">Glycosyl transferase CAP10 domain-containing protein</fullName>
    </recommendedName>
</protein>
<comment type="similarity">
    <text evidence="1">Belongs to the glycosyltransferase 90 family.</text>
</comment>
<organism evidence="4 5">
    <name type="scientific">Rhododendron williamsianum</name>
    <dbReference type="NCBI Taxonomy" id="262921"/>
    <lineage>
        <taxon>Eukaryota</taxon>
        <taxon>Viridiplantae</taxon>
        <taxon>Streptophyta</taxon>
        <taxon>Embryophyta</taxon>
        <taxon>Tracheophyta</taxon>
        <taxon>Spermatophyta</taxon>
        <taxon>Magnoliopsida</taxon>
        <taxon>eudicotyledons</taxon>
        <taxon>Gunneridae</taxon>
        <taxon>Pentapetalae</taxon>
        <taxon>asterids</taxon>
        <taxon>Ericales</taxon>
        <taxon>Ericaceae</taxon>
        <taxon>Ericoideae</taxon>
        <taxon>Rhodoreae</taxon>
        <taxon>Rhododendron</taxon>
    </lineage>
</organism>
<keyword evidence="2" id="KW-0808">Transferase</keyword>
<evidence type="ECO:0000256" key="1">
    <source>
        <dbReference type="ARBA" id="ARBA00010118"/>
    </source>
</evidence>
<dbReference type="Proteomes" id="UP000428333">
    <property type="component" value="Linkage Group LG04"/>
</dbReference>
<evidence type="ECO:0000259" key="3">
    <source>
        <dbReference type="SMART" id="SM00672"/>
    </source>
</evidence>
<feature type="domain" description="Glycosyl transferase CAP10" evidence="3">
    <location>
        <begin position="164"/>
        <end position="429"/>
    </location>
</feature>
<evidence type="ECO:0000313" key="4">
    <source>
        <dbReference type="EMBL" id="KAE9461005.1"/>
    </source>
</evidence>
<dbReference type="OrthoDB" id="202415at2759"/>
<dbReference type="Pfam" id="PF05686">
    <property type="entry name" value="Glyco_transf_90"/>
    <property type="match status" value="1"/>
</dbReference>
<dbReference type="PANTHER" id="PTHR12203:SF35">
    <property type="entry name" value="PROTEIN O-GLUCOSYLTRANSFERASE 1"/>
    <property type="match status" value="1"/>
</dbReference>
<evidence type="ECO:0000256" key="2">
    <source>
        <dbReference type="ARBA" id="ARBA00022679"/>
    </source>
</evidence>
<dbReference type="SMART" id="SM00672">
    <property type="entry name" value="CAP10"/>
    <property type="match status" value="1"/>
</dbReference>
<sequence length="497" mass="57588">MPQFAIISIKPWVRLRGPNVAPPPYSSLASSLSSFSSFSLPSSSLRSFNEENRYARASKIIQCSYLSCRGGTNDDDAPPRNQSQLSHQTRNCPELFRWIHRDLEPWAQSRISLTHVVEAKKYAAFRVVIVEGKLYVDFYYACVQSRAMFTVWGILQLLRRYPGRVPDVDLMFDCMDKPSIDRQEHQSMPLPLFRYCTTPNHLDIPFPDWSFWGWPEVNIGPWDEEFRGIKKGSRDRSWRSKWPVAYWKGNPDVGAPIRTELQKCNHSRLWRAQIMRQGKHVYCFRYKEQNVSNKFFKSEQICSHFDVISDILFCEYILLCRYKIYAEGYAWSVSLKYILSCGSLPLIISPEYEDFFSRGLFPKKNYWPVAASNLCSSIKYAVDWGNENLPEAEAIGRGSQDYMANLNMDRVYDYMLHLVTEYSKLLDFKPVPPSSAMEVCAESLLCYADLTQRQFLERSASSPSAARPCTLQHTDSSFIANWLEKKSKLITDVQNFV</sequence>
<dbReference type="InterPro" id="IPR006598">
    <property type="entry name" value="CAP10"/>
</dbReference>
<dbReference type="GO" id="GO:0016740">
    <property type="term" value="F:transferase activity"/>
    <property type="evidence" value="ECO:0007669"/>
    <property type="project" value="UniProtKB-KW"/>
</dbReference>
<dbReference type="EMBL" id="QEFC01000991">
    <property type="protein sequence ID" value="KAE9461005.1"/>
    <property type="molecule type" value="Genomic_DNA"/>
</dbReference>
<reference evidence="4 5" key="1">
    <citation type="journal article" date="2019" name="Genome Biol. Evol.">
        <title>The Rhododendron genome and chromosomal organization provide insight into shared whole-genome duplications across the heath family (Ericaceae).</title>
        <authorList>
            <person name="Soza V.L."/>
            <person name="Lindsley D."/>
            <person name="Waalkes A."/>
            <person name="Ramage E."/>
            <person name="Patwardhan R.P."/>
            <person name="Burton J.N."/>
            <person name="Adey A."/>
            <person name="Kumar A."/>
            <person name="Qiu R."/>
            <person name="Shendure J."/>
            <person name="Hall B."/>
        </authorList>
    </citation>
    <scope>NUCLEOTIDE SEQUENCE [LARGE SCALE GENOMIC DNA]</scope>
    <source>
        <strain evidence="4">RSF 1966-606</strain>
    </source>
</reference>